<accession>A0AB33A1M0</accession>
<sequence>MAPVSQTIQNKREQFVEKQLDYDSVSNKLSQQGVIVDAAEVHGILCGMLCGGMSLTDQKWLEALSETINQGDAFSDPTQHLLNSLFNQTCQQLLEPEFALNLLLPDDQAPINDRGAALINWVQGFMLGFGLHQQDLMQCSDDVKEALEDFSDISRMEEPMDADEESEKALLEVEEYVKISAILCFSELGQSLLDDQQDTPSVH</sequence>
<proteinExistence type="inferred from homology"/>
<dbReference type="Pfam" id="PF03695">
    <property type="entry name" value="UPF0149"/>
    <property type="match status" value="1"/>
</dbReference>
<reference evidence="3" key="1">
    <citation type="journal article" date="2012" name="Sci. Rep.">
        <title>Genomes of surface isolates of Alteromonas macleodii: the life of a widespread marine opportunistic copiotroph.</title>
        <authorList>
            <person name="Lopez-Perez M."/>
            <person name="Gonzaga A."/>
            <person name="Martin-Cuadrado A.B."/>
            <person name="Onyshchenko O."/>
            <person name="Ghavidel A."/>
            <person name="Ghai R."/>
            <person name="Rodriguez-Valera F."/>
        </authorList>
    </citation>
    <scope>NUCLEOTIDE SEQUENCE [LARGE SCALE GENOMIC DNA]</scope>
    <source>
        <strain evidence="3">English Channel 673</strain>
    </source>
</reference>
<dbReference type="InterPro" id="IPR011978">
    <property type="entry name" value="YgfB-like"/>
</dbReference>
<dbReference type="Proteomes" id="UP000006296">
    <property type="component" value="Chromosome"/>
</dbReference>
<organism evidence="2 3">
    <name type="scientific">Alteromonas macleodii (strain English Channel 673)</name>
    <dbReference type="NCBI Taxonomy" id="1004788"/>
    <lineage>
        <taxon>Bacteria</taxon>
        <taxon>Pseudomonadati</taxon>
        <taxon>Pseudomonadota</taxon>
        <taxon>Gammaproteobacteria</taxon>
        <taxon>Alteromonadales</taxon>
        <taxon>Alteromonadaceae</taxon>
        <taxon>Alteromonas/Salinimonas group</taxon>
        <taxon>Alteromonas</taxon>
    </lineage>
</organism>
<dbReference type="NCBIfam" id="TIGR02292">
    <property type="entry name" value="ygfB_yecA"/>
    <property type="match status" value="1"/>
</dbReference>
<evidence type="ECO:0000313" key="3">
    <source>
        <dbReference type="Proteomes" id="UP000006296"/>
    </source>
</evidence>
<dbReference type="AlphaFoldDB" id="A0AB33A1M0"/>
<dbReference type="InterPro" id="IPR036255">
    <property type="entry name" value="YgfB-like_sf"/>
</dbReference>
<gene>
    <name evidence="2" type="ordered locus">AMEC673_14250</name>
</gene>
<dbReference type="PANTHER" id="PTHR37528">
    <property type="entry name" value="UPF0149 PROTEIN YGFB"/>
    <property type="match status" value="1"/>
</dbReference>
<dbReference type="Gene3D" id="1.20.120.740">
    <property type="entry name" value="YgfB uncharacterised protein family UPF0149, PF03695"/>
    <property type="match status" value="1"/>
</dbReference>
<dbReference type="SUPFAM" id="SSF101327">
    <property type="entry name" value="YgfB-like"/>
    <property type="match status" value="1"/>
</dbReference>
<comment type="similarity">
    <text evidence="1">Belongs to the UPF0149 family.</text>
</comment>
<name>A0AB33A1M0_ALTME</name>
<dbReference type="GO" id="GO:0005829">
    <property type="term" value="C:cytosol"/>
    <property type="evidence" value="ECO:0007669"/>
    <property type="project" value="TreeGrafter"/>
</dbReference>
<protein>
    <submittedName>
        <fullName evidence="2">YecA family protein</fullName>
    </submittedName>
</protein>
<evidence type="ECO:0000313" key="2">
    <source>
        <dbReference type="EMBL" id="AFT75532.1"/>
    </source>
</evidence>
<dbReference type="PANTHER" id="PTHR37528:SF1">
    <property type="entry name" value="UPF0149 PROTEIN YGFB"/>
    <property type="match status" value="1"/>
</dbReference>
<dbReference type="KEGG" id="amg:AMEC673_14250"/>
<evidence type="ECO:0000256" key="1">
    <source>
        <dbReference type="ARBA" id="ARBA00038308"/>
    </source>
</evidence>
<dbReference type="EMBL" id="CP003844">
    <property type="protein sequence ID" value="AFT75532.1"/>
    <property type="molecule type" value="Genomic_DNA"/>
</dbReference>